<protein>
    <submittedName>
        <fullName evidence="3">OmpW family protein</fullName>
    </submittedName>
</protein>
<feature type="chain" id="PRO_5003331563" evidence="2">
    <location>
        <begin position="27"/>
        <end position="216"/>
    </location>
</feature>
<name>F5RFV7_METUF</name>
<accession>F5RFV7</accession>
<dbReference type="InterPro" id="IPR005618">
    <property type="entry name" value="OMPW"/>
</dbReference>
<dbReference type="GO" id="GO:0055085">
    <property type="term" value="P:transmembrane transport"/>
    <property type="evidence" value="ECO:0007669"/>
    <property type="project" value="TreeGrafter"/>
</dbReference>
<dbReference type="SUPFAM" id="SSF56925">
    <property type="entry name" value="OMPA-like"/>
    <property type="match status" value="1"/>
</dbReference>
<gene>
    <name evidence="3" type="ORF">METUNv1_03350</name>
</gene>
<dbReference type="STRING" id="1000565.METUNv1_03350"/>
<keyword evidence="4" id="KW-1185">Reference proteome</keyword>
<dbReference type="OrthoDB" id="9807574at2"/>
<dbReference type="PANTHER" id="PTHR36920:SF1">
    <property type="entry name" value="OUTER MEMBRANE PROTEIN W"/>
    <property type="match status" value="1"/>
</dbReference>
<keyword evidence="2" id="KW-0732">Signal</keyword>
<dbReference type="GO" id="GO:0009279">
    <property type="term" value="C:cell outer membrane"/>
    <property type="evidence" value="ECO:0007669"/>
    <property type="project" value="UniProtKB-SubCell"/>
</dbReference>
<proteinExistence type="predicted"/>
<dbReference type="InterPro" id="IPR011250">
    <property type="entry name" value="OMP/PagP_B-barrel"/>
</dbReference>
<feature type="signal peptide" evidence="2">
    <location>
        <begin position="1"/>
        <end position="26"/>
    </location>
</feature>
<evidence type="ECO:0000313" key="4">
    <source>
        <dbReference type="Proteomes" id="UP000005019"/>
    </source>
</evidence>
<comment type="subcellular location">
    <subcellularLocation>
        <location evidence="1">Cell outer membrane</location>
    </subcellularLocation>
</comment>
<organism evidence="3 4">
    <name type="scientific">Methyloversatilis universalis (strain ATCC BAA-1314 / DSM 25237 / JCM 13912 / CCUG 52030 / FAM5)</name>
    <dbReference type="NCBI Taxonomy" id="1000565"/>
    <lineage>
        <taxon>Bacteria</taxon>
        <taxon>Pseudomonadati</taxon>
        <taxon>Pseudomonadota</taxon>
        <taxon>Betaproteobacteria</taxon>
        <taxon>Nitrosomonadales</taxon>
        <taxon>Sterolibacteriaceae</taxon>
        <taxon>Methyloversatilis</taxon>
    </lineage>
</organism>
<dbReference type="Proteomes" id="UP000005019">
    <property type="component" value="Unassembled WGS sequence"/>
</dbReference>
<dbReference type="Pfam" id="PF03922">
    <property type="entry name" value="OmpW"/>
    <property type="match status" value="1"/>
</dbReference>
<dbReference type="EMBL" id="AFHG01000057">
    <property type="protein sequence ID" value="EGK70445.1"/>
    <property type="molecule type" value="Genomic_DNA"/>
</dbReference>
<evidence type="ECO:0000313" key="3">
    <source>
        <dbReference type="EMBL" id="EGK70445.1"/>
    </source>
</evidence>
<reference evidence="3 4" key="1">
    <citation type="journal article" date="2011" name="J. Bacteriol.">
        <title>Genome sequence of Methyloversatilis universalis FAM5T, a methylotrophic representative of the order Rhodocyclales.</title>
        <authorList>
            <person name="Kittichotirat W."/>
            <person name="Good N.M."/>
            <person name="Hall R."/>
            <person name="Bringel F."/>
            <person name="Lajus A."/>
            <person name="Medigue C."/>
            <person name="Smalley N.E."/>
            <person name="Beck D."/>
            <person name="Bumgarner R."/>
            <person name="Vuilleumier S."/>
            <person name="Kalyuzhnaya M.G."/>
        </authorList>
    </citation>
    <scope>NUCLEOTIDE SEQUENCE [LARGE SCALE GENOMIC DNA]</scope>
    <source>
        <strain evidence="4">ATCC BAA-1314 / JCM 13912 / FAM5</strain>
    </source>
</reference>
<dbReference type="AlphaFoldDB" id="F5RFV7"/>
<evidence type="ECO:0000256" key="2">
    <source>
        <dbReference type="SAM" id="SignalP"/>
    </source>
</evidence>
<dbReference type="Gene3D" id="2.40.160.20">
    <property type="match status" value="1"/>
</dbReference>
<dbReference type="PANTHER" id="PTHR36920">
    <property type="match status" value="1"/>
</dbReference>
<comment type="caution">
    <text evidence="3">The sequence shown here is derived from an EMBL/GenBank/DDBJ whole genome shotgun (WGS) entry which is preliminary data.</text>
</comment>
<dbReference type="eggNOG" id="COG3047">
    <property type="taxonomic scope" value="Bacteria"/>
</dbReference>
<sequence length="216" mass="23028">MTKRNGAGRAIVTAVLTCACAGGAQAAEGDWLVRIRALHMSPSNDNSTTTVVPALGEVKAEDKLFPEVDISYFFTPHIAAELILTVPQKHDVELGGVNIGSVKHLPPTLTLQYHFNPEGSVRPYAGIGLNYTRFSGVKLDAGTVLGGSVPLTMDRSSFGWAAQLGVDIQLAPQWFLNLDAKYVKIDADIAVKGAGVPVTRLDVDPLLLSVGLGYRF</sequence>
<dbReference type="PROSITE" id="PS51257">
    <property type="entry name" value="PROKAR_LIPOPROTEIN"/>
    <property type="match status" value="1"/>
</dbReference>
<evidence type="ECO:0000256" key="1">
    <source>
        <dbReference type="ARBA" id="ARBA00004442"/>
    </source>
</evidence>